<evidence type="ECO:0000256" key="1">
    <source>
        <dbReference type="SAM" id="MobiDB-lite"/>
    </source>
</evidence>
<comment type="caution">
    <text evidence="2">The sequence shown here is derived from an EMBL/GenBank/DDBJ whole genome shotgun (WGS) entry which is preliminary data.</text>
</comment>
<feature type="region of interest" description="Disordered" evidence="1">
    <location>
        <begin position="1"/>
        <end position="24"/>
    </location>
</feature>
<dbReference type="EMBL" id="JAQQPM010000006">
    <property type="protein sequence ID" value="KAK2072917.1"/>
    <property type="molecule type" value="Genomic_DNA"/>
</dbReference>
<keyword evidence="3" id="KW-1185">Reference proteome</keyword>
<evidence type="ECO:0000313" key="3">
    <source>
        <dbReference type="Proteomes" id="UP001217918"/>
    </source>
</evidence>
<proteinExistence type="predicted"/>
<reference evidence="2" key="1">
    <citation type="journal article" date="2023" name="Mol. Plant Microbe Interact.">
        <title>Elucidating the Obligate Nature and Biological Capacity of an Invasive Fungal Corn Pathogen.</title>
        <authorList>
            <person name="MacCready J.S."/>
            <person name="Roggenkamp E.M."/>
            <person name="Gdanetz K."/>
            <person name="Chilvers M.I."/>
        </authorList>
    </citation>
    <scope>NUCLEOTIDE SEQUENCE</scope>
    <source>
        <strain evidence="2">PM02</strain>
    </source>
</reference>
<feature type="region of interest" description="Disordered" evidence="1">
    <location>
        <begin position="42"/>
        <end position="75"/>
    </location>
</feature>
<gene>
    <name evidence="2" type="ORF">P8C59_007241</name>
</gene>
<evidence type="ECO:0000313" key="2">
    <source>
        <dbReference type="EMBL" id="KAK2072917.1"/>
    </source>
</evidence>
<dbReference type="Proteomes" id="UP001217918">
    <property type="component" value="Unassembled WGS sequence"/>
</dbReference>
<organism evidence="2 3">
    <name type="scientific">Phyllachora maydis</name>
    <dbReference type="NCBI Taxonomy" id="1825666"/>
    <lineage>
        <taxon>Eukaryota</taxon>
        <taxon>Fungi</taxon>
        <taxon>Dikarya</taxon>
        <taxon>Ascomycota</taxon>
        <taxon>Pezizomycotina</taxon>
        <taxon>Sordariomycetes</taxon>
        <taxon>Sordariomycetidae</taxon>
        <taxon>Phyllachorales</taxon>
        <taxon>Phyllachoraceae</taxon>
        <taxon>Phyllachora</taxon>
    </lineage>
</organism>
<accession>A0AAD9ME12</accession>
<sequence>MNEIKRMKSKNSSSVGPTTGHAARTVVCLSCDTKKKALRVWRPLQEPKSHRPTRSETNPTRRLVPLGESSSPCRG</sequence>
<dbReference type="AlphaFoldDB" id="A0AAD9ME12"/>
<name>A0AAD9ME12_9PEZI</name>
<protein>
    <submittedName>
        <fullName evidence="2">Uncharacterized protein</fullName>
    </submittedName>
</protein>